<feature type="chain" id="PRO_5043034369" description="Pectinesterase inhibitor domain-containing protein" evidence="4">
    <location>
        <begin position="28"/>
        <end position="188"/>
    </location>
</feature>
<organism evidence="6 7">
    <name type="scientific">Crotalaria pallida</name>
    <name type="common">Smooth rattlebox</name>
    <name type="synonym">Crotalaria striata</name>
    <dbReference type="NCBI Taxonomy" id="3830"/>
    <lineage>
        <taxon>Eukaryota</taxon>
        <taxon>Viridiplantae</taxon>
        <taxon>Streptophyta</taxon>
        <taxon>Embryophyta</taxon>
        <taxon>Tracheophyta</taxon>
        <taxon>Spermatophyta</taxon>
        <taxon>Magnoliopsida</taxon>
        <taxon>eudicotyledons</taxon>
        <taxon>Gunneridae</taxon>
        <taxon>Pentapetalae</taxon>
        <taxon>rosids</taxon>
        <taxon>fabids</taxon>
        <taxon>Fabales</taxon>
        <taxon>Fabaceae</taxon>
        <taxon>Papilionoideae</taxon>
        <taxon>50 kb inversion clade</taxon>
        <taxon>genistoids sensu lato</taxon>
        <taxon>core genistoids</taxon>
        <taxon>Crotalarieae</taxon>
        <taxon>Crotalaria</taxon>
    </lineage>
</organism>
<proteinExistence type="inferred from homology"/>
<sequence length="188" mass="20830">MVNFSLRPSFISSLVLVLLLFVVFSHATKVVEVPVICNQTENPPFCTNFLNSIPGGATGKDLVSIAQYTIDVVRENITNSIKLIKSLISQNASDPKKKKHYQLCLDIFEETARDDLEETQESLKMRNYFDLNTAAGAIAFSVDLCITNASMTPGDPPYQDSSLLPKYADVIEKVIDITLVISNILLEK</sequence>
<keyword evidence="2" id="KW-1015">Disulfide bond</keyword>
<feature type="signal peptide" evidence="4">
    <location>
        <begin position="1"/>
        <end position="27"/>
    </location>
</feature>
<reference evidence="6 7" key="1">
    <citation type="submission" date="2024-01" db="EMBL/GenBank/DDBJ databases">
        <title>The genomes of 5 underutilized Papilionoideae crops provide insights into root nodulation and disease resistanc.</title>
        <authorList>
            <person name="Yuan L."/>
        </authorList>
    </citation>
    <scope>NUCLEOTIDE SEQUENCE [LARGE SCALE GENOMIC DNA]</scope>
    <source>
        <strain evidence="6">ZHUSHIDOU_FW_LH</strain>
        <tissue evidence="6">Leaf</tissue>
    </source>
</reference>
<dbReference type="Pfam" id="PF04043">
    <property type="entry name" value="PMEI"/>
    <property type="match status" value="1"/>
</dbReference>
<comment type="similarity">
    <text evidence="3">Belongs to the PMEI family.</text>
</comment>
<name>A0AAN9HYS8_CROPI</name>
<dbReference type="GO" id="GO:0046910">
    <property type="term" value="F:pectinesterase inhibitor activity"/>
    <property type="evidence" value="ECO:0007669"/>
    <property type="project" value="InterPro"/>
</dbReference>
<dbReference type="PANTHER" id="PTHR36710:SF20">
    <property type="entry name" value="PECTINESTERASE INHIBITOR DOMAIN PROTEIN"/>
    <property type="match status" value="1"/>
</dbReference>
<dbReference type="InterPro" id="IPR006501">
    <property type="entry name" value="Pectinesterase_inhib_dom"/>
</dbReference>
<evidence type="ECO:0000259" key="5">
    <source>
        <dbReference type="SMART" id="SM00856"/>
    </source>
</evidence>
<dbReference type="NCBIfam" id="TIGR01614">
    <property type="entry name" value="PME_inhib"/>
    <property type="match status" value="1"/>
</dbReference>
<comment type="caution">
    <text evidence="6">The sequence shown here is derived from an EMBL/GenBank/DDBJ whole genome shotgun (WGS) entry which is preliminary data.</text>
</comment>
<dbReference type="CDD" id="cd15797">
    <property type="entry name" value="PMEI"/>
    <property type="match status" value="1"/>
</dbReference>
<dbReference type="FunFam" id="1.20.140.40:FF:000008">
    <property type="entry name" value="Invertase/pectin methylesterase inhibitor family protein"/>
    <property type="match status" value="1"/>
</dbReference>
<dbReference type="InterPro" id="IPR035513">
    <property type="entry name" value="Invertase/methylesterase_inhib"/>
</dbReference>
<dbReference type="EMBL" id="JAYWIO010000005">
    <property type="protein sequence ID" value="KAK7258744.1"/>
    <property type="molecule type" value="Genomic_DNA"/>
</dbReference>
<dbReference type="Gene3D" id="1.20.140.40">
    <property type="entry name" value="Invertase/pectin methylesterase inhibitor family protein"/>
    <property type="match status" value="1"/>
</dbReference>
<evidence type="ECO:0000313" key="6">
    <source>
        <dbReference type="EMBL" id="KAK7258744.1"/>
    </source>
</evidence>
<evidence type="ECO:0000256" key="2">
    <source>
        <dbReference type="ARBA" id="ARBA00023157"/>
    </source>
</evidence>
<dbReference type="SMART" id="SM00856">
    <property type="entry name" value="PMEI"/>
    <property type="match status" value="1"/>
</dbReference>
<dbReference type="Proteomes" id="UP001372338">
    <property type="component" value="Unassembled WGS sequence"/>
</dbReference>
<dbReference type="InterPro" id="IPR052421">
    <property type="entry name" value="PCW_Enzyme_Inhibitor"/>
</dbReference>
<evidence type="ECO:0000256" key="4">
    <source>
        <dbReference type="SAM" id="SignalP"/>
    </source>
</evidence>
<evidence type="ECO:0000256" key="1">
    <source>
        <dbReference type="ARBA" id="ARBA00022729"/>
    </source>
</evidence>
<feature type="domain" description="Pectinesterase inhibitor" evidence="5">
    <location>
        <begin position="26"/>
        <end position="181"/>
    </location>
</feature>
<keyword evidence="7" id="KW-1185">Reference proteome</keyword>
<dbReference type="AlphaFoldDB" id="A0AAN9HYS8"/>
<accession>A0AAN9HYS8</accession>
<protein>
    <recommendedName>
        <fullName evidence="5">Pectinesterase inhibitor domain-containing protein</fullName>
    </recommendedName>
</protein>
<evidence type="ECO:0000313" key="7">
    <source>
        <dbReference type="Proteomes" id="UP001372338"/>
    </source>
</evidence>
<keyword evidence="1 4" id="KW-0732">Signal</keyword>
<dbReference type="SUPFAM" id="SSF101148">
    <property type="entry name" value="Plant invertase/pectin methylesterase inhibitor"/>
    <property type="match status" value="1"/>
</dbReference>
<dbReference type="PANTHER" id="PTHR36710">
    <property type="entry name" value="PECTINESTERASE INHIBITOR-LIKE"/>
    <property type="match status" value="1"/>
</dbReference>
<evidence type="ECO:0000256" key="3">
    <source>
        <dbReference type="ARBA" id="ARBA00038471"/>
    </source>
</evidence>
<dbReference type="InterPro" id="IPR034086">
    <property type="entry name" value="PMEI_plant"/>
</dbReference>
<gene>
    <name evidence="6" type="ORF">RIF29_24328</name>
</gene>